<dbReference type="OrthoDB" id="380670at2157"/>
<protein>
    <submittedName>
        <fullName evidence="2">Uncharacterized protein</fullName>
    </submittedName>
</protein>
<keyword evidence="1" id="KW-1133">Transmembrane helix</keyword>
<dbReference type="RefSeq" id="WP_092689402.1">
    <property type="nucleotide sequence ID" value="NZ_FNBK01000004.1"/>
</dbReference>
<sequence>MVGQQTQGQPGGVQNGRRIEPERVGKIALAAAGVVFVGSVVFAVFSISLQGGSVDFGDIIVDQLDDIPYQAAVFGAVLWATMTHGSKDALLKGSAIVYVGDVVNNILVVVTNEFAETGLGTLLGPGHAVLFFLGFVMAIRLYHGKNILPGVGVRL</sequence>
<keyword evidence="3" id="KW-1185">Reference proteome</keyword>
<evidence type="ECO:0000313" key="2">
    <source>
        <dbReference type="EMBL" id="SDF14380.1"/>
    </source>
</evidence>
<accession>A0A1G7INR2</accession>
<evidence type="ECO:0000313" key="3">
    <source>
        <dbReference type="Proteomes" id="UP000199076"/>
    </source>
</evidence>
<evidence type="ECO:0000256" key="1">
    <source>
        <dbReference type="SAM" id="Phobius"/>
    </source>
</evidence>
<dbReference type="EMBL" id="FNBK01000004">
    <property type="protein sequence ID" value="SDF14380.1"/>
    <property type="molecule type" value="Genomic_DNA"/>
</dbReference>
<feature type="transmembrane region" description="Helical" evidence="1">
    <location>
        <begin position="27"/>
        <end position="47"/>
    </location>
</feature>
<proteinExistence type="predicted"/>
<dbReference type="STRING" id="660518.SAMN05216218_10426"/>
<name>A0A1G7INR2_9EURY</name>
<feature type="transmembrane region" description="Helical" evidence="1">
    <location>
        <begin position="122"/>
        <end position="142"/>
    </location>
</feature>
<keyword evidence="1" id="KW-0812">Transmembrane</keyword>
<dbReference type="Proteomes" id="UP000199076">
    <property type="component" value="Unassembled WGS sequence"/>
</dbReference>
<dbReference type="AlphaFoldDB" id="A0A1G7INR2"/>
<keyword evidence="1" id="KW-0472">Membrane</keyword>
<organism evidence="2 3">
    <name type="scientific">Halorientalis regularis</name>
    <dbReference type="NCBI Taxonomy" id="660518"/>
    <lineage>
        <taxon>Archaea</taxon>
        <taxon>Methanobacteriati</taxon>
        <taxon>Methanobacteriota</taxon>
        <taxon>Stenosarchaea group</taxon>
        <taxon>Halobacteria</taxon>
        <taxon>Halobacteriales</taxon>
        <taxon>Haloarculaceae</taxon>
        <taxon>Halorientalis</taxon>
    </lineage>
</organism>
<reference evidence="3" key="1">
    <citation type="submission" date="2016-10" db="EMBL/GenBank/DDBJ databases">
        <authorList>
            <person name="Varghese N."/>
            <person name="Submissions S."/>
        </authorList>
    </citation>
    <scope>NUCLEOTIDE SEQUENCE [LARGE SCALE GENOMIC DNA]</scope>
    <source>
        <strain evidence="3">IBRC-M 10760</strain>
    </source>
</reference>
<gene>
    <name evidence="2" type="ORF">SAMN05216218_10426</name>
</gene>